<dbReference type="EMBL" id="JFBM01000070">
    <property type="protein sequence ID" value="KFU75414.1"/>
    <property type="molecule type" value="Genomic_DNA"/>
</dbReference>
<dbReference type="AlphaFoldDB" id="A0A2P2FFC6"/>
<evidence type="ECO:0000313" key="2">
    <source>
        <dbReference type="Proteomes" id="UP000256220"/>
    </source>
</evidence>
<protein>
    <submittedName>
        <fullName evidence="1">Uncharacterized protein</fullName>
    </submittedName>
</protein>
<organism evidence="1 2">
    <name type="scientific">Amycolatopsis lurida NRRL 2430</name>
    <dbReference type="NCBI Taxonomy" id="1460371"/>
    <lineage>
        <taxon>Bacteria</taxon>
        <taxon>Bacillati</taxon>
        <taxon>Actinomycetota</taxon>
        <taxon>Actinomycetes</taxon>
        <taxon>Pseudonocardiales</taxon>
        <taxon>Pseudonocardiaceae</taxon>
        <taxon>Amycolatopsis</taxon>
    </lineage>
</organism>
<gene>
    <name evidence="1" type="ORF">BB31_41650</name>
</gene>
<dbReference type="RefSeq" id="WP_034324376.1">
    <property type="nucleotide sequence ID" value="NZ_JFBM01000070.1"/>
</dbReference>
<comment type="caution">
    <text evidence="1">The sequence shown here is derived from an EMBL/GenBank/DDBJ whole genome shotgun (WGS) entry which is preliminary data.</text>
</comment>
<dbReference type="Proteomes" id="UP000256220">
    <property type="component" value="Unassembled WGS sequence"/>
</dbReference>
<evidence type="ECO:0000313" key="1">
    <source>
        <dbReference type="EMBL" id="KFU75414.1"/>
    </source>
</evidence>
<name>A0A2P2FFC6_AMYLU</name>
<accession>A0A2P2FFC6</accession>
<keyword evidence="2" id="KW-1185">Reference proteome</keyword>
<reference evidence="1 2" key="1">
    <citation type="journal article" date="2014" name="Genome Announc.">
        <title>Draft Genome Sequence of Amycolatopsis lurida NRRL 2430, Producer of the Glycopeptide Family Antibiotic Ristocetin.</title>
        <authorList>
            <person name="Kwun M.J."/>
            <person name="Hong H.J."/>
        </authorList>
    </citation>
    <scope>NUCLEOTIDE SEQUENCE [LARGE SCALE GENOMIC DNA]</scope>
    <source>
        <strain evidence="1 2">NRRL 2430</strain>
    </source>
</reference>
<proteinExistence type="predicted"/>
<sequence>MNSRDWVVQKLRDDKRVVTPVSDHGLVVTRPGRPNAVAYCCDRSTIRDIDANVVFRVLHELPQTQMIITFLSSQLSYPDAYDLTSKRGIYIGTFGDLNGALHDRDDIGTYQHREEKYLRTRMSTSRAVTRVLRKGHRAWLLQRLGRLRPLTIITSDEYEVTDRDFTTALDQHPTLAPDAFIATSPNAQGFSDRVSATARDAGIKLLTMNDFVRTLREPWT</sequence>